<reference evidence="1 2" key="1">
    <citation type="journal article" date="2020" name="bioRxiv">
        <title>Whole genome comparisons of ergot fungi reveals the divergence and evolution of species within the genus Claviceps are the result of varying mechanisms driving genome evolution and host range expansion.</title>
        <authorList>
            <person name="Wyka S.A."/>
            <person name="Mondo S.J."/>
            <person name="Liu M."/>
            <person name="Dettman J."/>
            <person name="Nalam V."/>
            <person name="Broders K.D."/>
        </authorList>
    </citation>
    <scope>NUCLEOTIDE SEQUENCE [LARGE SCALE GENOMIC DNA]</scope>
    <source>
        <strain evidence="1 2">Clav52</strain>
    </source>
</reference>
<evidence type="ECO:0000313" key="2">
    <source>
        <dbReference type="Proteomes" id="UP000707071"/>
    </source>
</evidence>
<name>A0A9P7TV82_9HYPO</name>
<keyword evidence="2" id="KW-1185">Reference proteome</keyword>
<accession>A0A9P7TV82</accession>
<protein>
    <submittedName>
        <fullName evidence="1">Uncharacterized protein</fullName>
    </submittedName>
</protein>
<proteinExistence type="predicted"/>
<organism evidence="1 2">
    <name type="scientific">Claviceps aff. purpurea</name>
    <dbReference type="NCBI Taxonomy" id="1967640"/>
    <lineage>
        <taxon>Eukaryota</taxon>
        <taxon>Fungi</taxon>
        <taxon>Dikarya</taxon>
        <taxon>Ascomycota</taxon>
        <taxon>Pezizomycotina</taxon>
        <taxon>Sordariomycetes</taxon>
        <taxon>Hypocreomycetidae</taxon>
        <taxon>Hypocreales</taxon>
        <taxon>Clavicipitaceae</taxon>
        <taxon>Claviceps</taxon>
    </lineage>
</organism>
<dbReference type="AlphaFoldDB" id="A0A9P7TV82"/>
<dbReference type="EMBL" id="SRRH01001091">
    <property type="protein sequence ID" value="KAG6283111.1"/>
    <property type="molecule type" value="Genomic_DNA"/>
</dbReference>
<gene>
    <name evidence="1" type="ORF">E4U09_000368</name>
</gene>
<evidence type="ECO:0000313" key="1">
    <source>
        <dbReference type="EMBL" id="KAG6283111.1"/>
    </source>
</evidence>
<comment type="caution">
    <text evidence="1">The sequence shown here is derived from an EMBL/GenBank/DDBJ whole genome shotgun (WGS) entry which is preliminary data.</text>
</comment>
<dbReference type="Proteomes" id="UP000707071">
    <property type="component" value="Unassembled WGS sequence"/>
</dbReference>
<sequence>MASSFEREIFHVALCTILYWAVDTDDLDDTDDLADFLEEVLLAYCLNRQEAEKNPAIIDEDAFEREIYNVALCTILYWAVDTDDLDDTDDLADFLEEVLLAYCLNRQEAENNPAIIEDDANSLRCDAFEPHVDKADKVMKDLLAASPDHFRHICRMQKDTFKKLVYWLRTNTSVRNSGVTESLGSCGVQKNAKLHSVL</sequence>